<feature type="compositionally biased region" description="Acidic residues" evidence="1">
    <location>
        <begin position="248"/>
        <end position="260"/>
    </location>
</feature>
<feature type="transmembrane region" description="Helical" evidence="2">
    <location>
        <begin position="87"/>
        <end position="105"/>
    </location>
</feature>
<reference evidence="3" key="2">
    <citation type="journal article" date="2021" name="PeerJ">
        <title>Extensive microbial diversity within the chicken gut microbiome revealed by metagenomics and culture.</title>
        <authorList>
            <person name="Gilroy R."/>
            <person name="Ravi A."/>
            <person name="Getino M."/>
            <person name="Pursley I."/>
            <person name="Horton D.L."/>
            <person name="Alikhan N.F."/>
            <person name="Baker D."/>
            <person name="Gharbi K."/>
            <person name="Hall N."/>
            <person name="Watson M."/>
            <person name="Adriaenssens E.M."/>
            <person name="Foster-Nyarko E."/>
            <person name="Jarju S."/>
            <person name="Secka A."/>
            <person name="Antonio M."/>
            <person name="Oren A."/>
            <person name="Chaudhuri R.R."/>
            <person name="La Ragione R."/>
            <person name="Hildebrand F."/>
            <person name="Pallen M.J."/>
        </authorList>
    </citation>
    <scope>NUCLEOTIDE SEQUENCE</scope>
    <source>
        <strain evidence="3">517</strain>
    </source>
</reference>
<protein>
    <submittedName>
        <fullName evidence="3">DUF1538 domain-containing protein</fullName>
    </submittedName>
</protein>
<dbReference type="AlphaFoldDB" id="A0A940IDP3"/>
<feature type="transmembrane region" description="Helical" evidence="2">
    <location>
        <begin position="48"/>
        <end position="66"/>
    </location>
</feature>
<accession>A0A940IDP3</accession>
<dbReference type="Proteomes" id="UP000727857">
    <property type="component" value="Unassembled WGS sequence"/>
</dbReference>
<organism evidence="3 4">
    <name type="scientific">Candidatus Stercoripulliclostridium pullicola</name>
    <dbReference type="NCBI Taxonomy" id="2840953"/>
    <lineage>
        <taxon>Bacteria</taxon>
        <taxon>Bacillati</taxon>
        <taxon>Bacillota</taxon>
        <taxon>Clostridia</taxon>
        <taxon>Eubacteriales</taxon>
        <taxon>Candidatus Stercoripulliclostridium</taxon>
    </lineage>
</organism>
<feature type="non-terminal residue" evidence="3">
    <location>
        <position position="1"/>
    </location>
</feature>
<feature type="transmembrane region" description="Helical" evidence="2">
    <location>
        <begin position="141"/>
        <end position="160"/>
    </location>
</feature>
<proteinExistence type="predicted"/>
<feature type="region of interest" description="Disordered" evidence="1">
    <location>
        <begin position="228"/>
        <end position="264"/>
    </location>
</feature>
<gene>
    <name evidence="3" type="ORF">IAB16_07075</name>
</gene>
<feature type="transmembrane region" description="Helical" evidence="2">
    <location>
        <begin position="172"/>
        <end position="194"/>
    </location>
</feature>
<dbReference type="Pfam" id="PF07556">
    <property type="entry name" value="DUF1538"/>
    <property type="match status" value="1"/>
</dbReference>
<evidence type="ECO:0000313" key="3">
    <source>
        <dbReference type="EMBL" id="MBO8424766.1"/>
    </source>
</evidence>
<name>A0A940IDP3_9FIRM</name>
<dbReference type="InterPro" id="IPR011435">
    <property type="entry name" value="UmpAB"/>
</dbReference>
<reference evidence="3" key="1">
    <citation type="submission" date="2020-10" db="EMBL/GenBank/DDBJ databases">
        <authorList>
            <person name="Gilroy R."/>
        </authorList>
    </citation>
    <scope>NUCLEOTIDE SEQUENCE</scope>
    <source>
        <strain evidence="3">517</strain>
    </source>
</reference>
<evidence type="ECO:0000256" key="1">
    <source>
        <dbReference type="SAM" id="MobiDB-lite"/>
    </source>
</evidence>
<feature type="transmembrane region" description="Helical" evidence="2">
    <location>
        <begin position="111"/>
        <end position="129"/>
    </location>
</feature>
<dbReference type="EMBL" id="JADINF010000178">
    <property type="protein sequence ID" value="MBO8424766.1"/>
    <property type="molecule type" value="Genomic_DNA"/>
</dbReference>
<keyword evidence="2" id="KW-0812">Transmembrane</keyword>
<comment type="caution">
    <text evidence="3">The sequence shown here is derived from an EMBL/GenBank/DDBJ whole genome shotgun (WGS) entry which is preliminary data.</text>
</comment>
<evidence type="ECO:0000313" key="4">
    <source>
        <dbReference type="Proteomes" id="UP000727857"/>
    </source>
</evidence>
<feature type="region of interest" description="Disordered" evidence="1">
    <location>
        <begin position="279"/>
        <end position="299"/>
    </location>
</feature>
<keyword evidence="2" id="KW-1133">Transmembrane helix</keyword>
<sequence length="333" mass="34954">TQVLRICFGLIYTFVGLCIFLTAVNVGFLPMGKTLGAALAKIADGYVLIPFGAVIGCLIVLAEPSVHILTRQVEQLTGGAISKLKMLFFLSLAISVSVGLSMLRVVTGISIWYFLLPCYAISVALAFFVPEIFTAVAFDSGGVASGAMTSTFLLPFAIGACVELGGNVFTDAYGLVAFVAMTPLLTLQLMGLAYKVKTKVKTKKAAERKAAELPAVFDEPVVFFERDGAGETDNAAEGGESVARDESESGDEAENFESADDGANKTVKYSFAEADECAKGGVTELPPPLAEDLSETQAFSAGFAEGDIKEVAEGSTEPVGEASITEESNENKA</sequence>
<keyword evidence="2" id="KW-0472">Membrane</keyword>
<feature type="transmembrane region" description="Helical" evidence="2">
    <location>
        <begin position="7"/>
        <end position="28"/>
    </location>
</feature>
<evidence type="ECO:0000256" key="2">
    <source>
        <dbReference type="SAM" id="Phobius"/>
    </source>
</evidence>
<feature type="region of interest" description="Disordered" evidence="1">
    <location>
        <begin position="311"/>
        <end position="333"/>
    </location>
</feature>